<proteinExistence type="predicted"/>
<dbReference type="AlphaFoldDB" id="A0AAV9JUG7"/>
<sequence>MDGGVCAGLFVRRLLVVLVGEHKYDGSPKPDVVVAFAQVPLAFSALARYIQANSRFQAQPQPLGAGTGTARTPAPPQTGLVPGSAQAIEQRRQALMHAATSWQKLVHVNDDRAAGIMERAGKAAFGETEFGEAMAEAALNA</sequence>
<reference evidence="2 3" key="1">
    <citation type="submission" date="2021-11" db="EMBL/GenBank/DDBJ databases">
        <title>Black yeast isolated from Biological Soil Crust.</title>
        <authorList>
            <person name="Kurbessoian T."/>
        </authorList>
    </citation>
    <scope>NUCLEOTIDE SEQUENCE [LARGE SCALE GENOMIC DNA]</scope>
    <source>
        <strain evidence="2 3">CCFEE 5522</strain>
    </source>
</reference>
<accession>A0AAV9JUG7</accession>
<evidence type="ECO:0000256" key="1">
    <source>
        <dbReference type="SAM" id="MobiDB-lite"/>
    </source>
</evidence>
<evidence type="ECO:0000313" key="2">
    <source>
        <dbReference type="EMBL" id="KAK4548219.1"/>
    </source>
</evidence>
<evidence type="ECO:0000313" key="3">
    <source>
        <dbReference type="Proteomes" id="UP001324427"/>
    </source>
</evidence>
<protein>
    <submittedName>
        <fullName evidence="2">Uncharacterized protein</fullName>
    </submittedName>
</protein>
<organism evidence="2 3">
    <name type="scientific">Oleoguttula mirabilis</name>
    <dbReference type="NCBI Taxonomy" id="1507867"/>
    <lineage>
        <taxon>Eukaryota</taxon>
        <taxon>Fungi</taxon>
        <taxon>Dikarya</taxon>
        <taxon>Ascomycota</taxon>
        <taxon>Pezizomycotina</taxon>
        <taxon>Dothideomycetes</taxon>
        <taxon>Dothideomycetidae</taxon>
        <taxon>Mycosphaerellales</taxon>
        <taxon>Teratosphaeriaceae</taxon>
        <taxon>Oleoguttula</taxon>
    </lineage>
</organism>
<name>A0AAV9JUG7_9PEZI</name>
<dbReference type="EMBL" id="JAVFHQ010000008">
    <property type="protein sequence ID" value="KAK4548219.1"/>
    <property type="molecule type" value="Genomic_DNA"/>
</dbReference>
<gene>
    <name evidence="2" type="ORF">LTR36_010088</name>
</gene>
<keyword evidence="3" id="KW-1185">Reference proteome</keyword>
<dbReference type="Proteomes" id="UP001324427">
    <property type="component" value="Unassembled WGS sequence"/>
</dbReference>
<feature type="region of interest" description="Disordered" evidence="1">
    <location>
        <begin position="60"/>
        <end position="82"/>
    </location>
</feature>
<comment type="caution">
    <text evidence="2">The sequence shown here is derived from an EMBL/GenBank/DDBJ whole genome shotgun (WGS) entry which is preliminary data.</text>
</comment>